<dbReference type="Gene3D" id="3.40.50.1010">
    <property type="entry name" value="5'-nuclease"/>
    <property type="match status" value="1"/>
</dbReference>
<dbReference type="Proteomes" id="UP001347796">
    <property type="component" value="Unassembled WGS sequence"/>
</dbReference>
<dbReference type="PANTHER" id="PTHR46704:SF1">
    <property type="entry name" value="TELOMERE LENGTH REGULATION PROTEIN TEL2 HOMOLOG"/>
    <property type="match status" value="1"/>
</dbReference>
<sequence length="1452" mass="165273">MANVEDFQPECVVCGEGGGSVELAKVFATGLRTLVKSADVRKDDQVKKRIESSAVPHVHNECRRKYNDKRQLSGLEKSIDPIPAKLRRSSVPAFDWKENCFICSESAFVDVRHPDRTTVHRVETLDFGPKILEMCGSMHLEPIAIRIRETDLVAVEARYHQKCHLGLINAEKKRHVPAGTREEKEHNFLLLCSWLENYGELECYSIPDLYTKMEDLSSNGEIYAEKYLKQKLEEHYGDHVFFAHGQGSRKDVLCLRNMAEFFISDKWYKERREHPDDEARRIIGLAAKLIREEIRAMPYNKDEYPSLDQYQIDECQQHVCALLRLFLSYLIQDELKAVSLGHLITQNARPRSVISPVPFGVGVELHHVFGSEWVIKQFHALGLSVSYDEVTRFRQSVMQEQTLDTLSPPEYPVLSQYGGDNADSNIRTLSGSGTFHAMAHYAWFRSPPDQNTPRSSRVKRLARVQVTDLVKNKGIPIMSYINATVPSRTIITPLDQSAFDLLFPIKPYYSMLLWKSTLFLRSTSNLVLEWTNWSGFMRKVYRKEDNEKDETILLPIIDQNPNDEDCVYSTLCYISEQASRLKLPSTSVTFDQPLFLKAFEIAETKGLSRLVIRLGGFHLLMSALGSLYATMKGSGIDEAIAQVFATNTVPMILSGKAFSRCIRATHLVNAALHNVLLRNLADTEDETISSMFEDLLRLVEEVKSPQCEDPLTTISQSPALAKLENYIASAKETLISKSRTAKLWWQFIDYVDVIDMFIVSERAKYWHGHISACYKLLNLFAATGHSNYAKCTRLYLQRMIRLELDHPWLYKKYVEDGCFAVQRSNHPFNGLWSDLVIEQVVMASLKNSRSGLTHGRGLTESVRQQWVYCLPLYAAFHDAMCQMTGTHRETSEQHVETGETRRKTDVTDAEKLCEWFTERDPFTDNPELRSLSTGITASDSDSVNCDDCEAIGQGIQNKLDNLPYDQAKLSRKDTIRTLQDLESGITIGKKNLNIEPRILFSRLSAIARRQDTDVEPFLEFEMAISPPSLFDGETMRKTDKSELSRQLLSVVVPVPLPSPINATLIIDGGWLLHRVRWSKNQSYHQITDVYITFLQKFGPATIIFDGYGEPSTKDHEHRLRQAKSMSATIEVQLNRRCLNKQEQFLTNEKNKSQFIAILSTRLRAAGHTVAQASADADTMIVNSALNASKQREVVLMAEDTDILVMIVYHFEPAMHDIKLCKFPKKQKDGLLYSIRSLFDCLDPITKNHILFVHAWSGCDTTSATFGQGKLGVLNLLRRDEDLVQCAKVFQSTKNQDHQLITETGEKVFSRMYGSKERLNRVRYQKYLNREDDPVNLDPRKLPPTTRAAHFHSLRVFLQVQDWLTLGDRGLDPSDWGWCLKSGLYTPVKTDNEIAPAIVLKSVRCKCKSKTQERQCATNVCSCRKFGLKCVPACGGCRGESCKNTETPIVEEL</sequence>
<organism evidence="1 2">
    <name type="scientific">Patella caerulea</name>
    <name type="common">Rayed Mediterranean limpet</name>
    <dbReference type="NCBI Taxonomy" id="87958"/>
    <lineage>
        <taxon>Eukaryota</taxon>
        <taxon>Metazoa</taxon>
        <taxon>Spiralia</taxon>
        <taxon>Lophotrochozoa</taxon>
        <taxon>Mollusca</taxon>
        <taxon>Gastropoda</taxon>
        <taxon>Patellogastropoda</taxon>
        <taxon>Patelloidea</taxon>
        <taxon>Patellidae</taxon>
        <taxon>Patella</taxon>
    </lineage>
</organism>
<comment type="caution">
    <text evidence="1">The sequence shown here is derived from an EMBL/GenBank/DDBJ whole genome shotgun (WGS) entry which is preliminary data.</text>
</comment>
<evidence type="ECO:0000313" key="1">
    <source>
        <dbReference type="EMBL" id="KAK6183990.1"/>
    </source>
</evidence>
<proteinExistence type="predicted"/>
<name>A0AAN8Q6C0_PATCE</name>
<evidence type="ECO:0000313" key="2">
    <source>
        <dbReference type="Proteomes" id="UP001347796"/>
    </source>
</evidence>
<keyword evidence="2" id="KW-1185">Reference proteome</keyword>
<dbReference type="PANTHER" id="PTHR46704">
    <property type="entry name" value="CXC DOMAIN-CONTAINING PROTEIN-RELATED"/>
    <property type="match status" value="1"/>
</dbReference>
<evidence type="ECO:0008006" key="3">
    <source>
        <dbReference type="Google" id="ProtNLM"/>
    </source>
</evidence>
<reference evidence="1 2" key="1">
    <citation type="submission" date="2024-01" db="EMBL/GenBank/DDBJ databases">
        <title>The genome of the rayed Mediterranean limpet Patella caerulea (Linnaeus, 1758).</title>
        <authorList>
            <person name="Anh-Thu Weber A."/>
            <person name="Halstead-Nussloch G."/>
        </authorList>
    </citation>
    <scope>NUCLEOTIDE SEQUENCE [LARGE SCALE GENOMIC DNA]</scope>
    <source>
        <strain evidence="1">AATW-2023a</strain>
        <tissue evidence="1">Whole specimen</tissue>
    </source>
</reference>
<dbReference type="EMBL" id="JAZGQO010000006">
    <property type="protein sequence ID" value="KAK6183990.1"/>
    <property type="molecule type" value="Genomic_DNA"/>
</dbReference>
<accession>A0AAN8Q6C0</accession>
<gene>
    <name evidence="1" type="ORF">SNE40_006544</name>
</gene>
<protein>
    <recommendedName>
        <fullName evidence="3">Tesmin/TSO1-like CXC domain-containing protein</fullName>
    </recommendedName>
</protein>